<dbReference type="PANTHER" id="PTHR21310:SF37">
    <property type="entry name" value="AMINOGLYCOSIDE PHOSPHOTRANSFERASE DOMAIN-CONTAINING PROTEIN"/>
    <property type="match status" value="1"/>
</dbReference>
<protein>
    <submittedName>
        <fullName evidence="1">Uncharacterized protein</fullName>
    </submittedName>
</protein>
<proteinExistence type="predicted"/>
<dbReference type="AlphaFoldDB" id="A0A317VHU9"/>
<dbReference type="EMBL" id="MSFK01000031">
    <property type="protein sequence ID" value="PWY73893.1"/>
    <property type="molecule type" value="Genomic_DNA"/>
</dbReference>
<keyword evidence="2" id="KW-1185">Reference proteome</keyword>
<reference evidence="1 2" key="1">
    <citation type="submission" date="2016-12" db="EMBL/GenBank/DDBJ databases">
        <title>The genomes of Aspergillus section Nigri reveals drivers in fungal speciation.</title>
        <authorList>
            <consortium name="DOE Joint Genome Institute"/>
            <person name="Vesth T.C."/>
            <person name="Nybo J."/>
            <person name="Theobald S."/>
            <person name="Brandl J."/>
            <person name="Frisvad J.C."/>
            <person name="Nielsen K.F."/>
            <person name="Lyhne E.K."/>
            <person name="Kogle M.E."/>
            <person name="Kuo A."/>
            <person name="Riley R."/>
            <person name="Clum A."/>
            <person name="Nolan M."/>
            <person name="Lipzen A."/>
            <person name="Salamov A."/>
            <person name="Henrissat B."/>
            <person name="Wiebenga A."/>
            <person name="De Vries R.P."/>
            <person name="Grigoriev I.V."/>
            <person name="Mortensen U.H."/>
            <person name="Andersen M.R."/>
            <person name="Baker S.E."/>
        </authorList>
    </citation>
    <scope>NUCLEOTIDE SEQUENCE [LARGE SCALE GENOMIC DNA]</scope>
    <source>
        <strain evidence="1 2">CBS 115572</strain>
    </source>
</reference>
<gene>
    <name evidence="1" type="ORF">BO94DRAFT_474922</name>
</gene>
<dbReference type="InterPro" id="IPR051678">
    <property type="entry name" value="AGP_Transferase"/>
</dbReference>
<dbReference type="Proteomes" id="UP000246702">
    <property type="component" value="Unassembled WGS sequence"/>
</dbReference>
<sequence>MPPTSAASIITAQCMDYDDVAWARCDEIFDSWKSRLFEREVLREIGRFIDEHRGGVPDELFAPKRGAFNAWLRMLFQDGSSAIIRFPCPGASMFPEEKVKREVAVMQFLEYFTNLRVPHILHHGTTEESSKGLGLFIVMEYISNEGDFIDAINIPGRSRDDRPILNPNVSQERLESVYSQMADVMLQVSRHSFMKIGCIGKANEDDEFDDEWVVKHLPLTFNMNEHVQLGGVPPQLLPQSTFETASSYYQALAEMHMIHLSSQRNDAIDSAEDCRQKYIARCLFRKITRDYQLCDDESGPFKLFCDDLRPGNVLANDQYMMTGVVDWEFTYAAPTGFAYSPPFWLLLELPEFWEQGLDDWTTKYEKVLSTILKVLKDEEQAAIDRGTLKESDRLSGHIKSWAFDMIYWANIDRRFFGDGDLNDRMKLLTPDEREQMDGFIQMKLKAKEEGGLADHNNLQDQMI</sequence>
<comment type="caution">
    <text evidence="1">The sequence shown here is derived from an EMBL/GenBank/DDBJ whole genome shotgun (WGS) entry which is preliminary data.</text>
</comment>
<organism evidence="1 2">
    <name type="scientific">Aspergillus sclerotioniger CBS 115572</name>
    <dbReference type="NCBI Taxonomy" id="1450535"/>
    <lineage>
        <taxon>Eukaryota</taxon>
        <taxon>Fungi</taxon>
        <taxon>Dikarya</taxon>
        <taxon>Ascomycota</taxon>
        <taxon>Pezizomycotina</taxon>
        <taxon>Eurotiomycetes</taxon>
        <taxon>Eurotiomycetidae</taxon>
        <taxon>Eurotiales</taxon>
        <taxon>Aspergillaceae</taxon>
        <taxon>Aspergillus</taxon>
        <taxon>Aspergillus subgen. Circumdati</taxon>
    </lineage>
</organism>
<name>A0A317VHU9_9EURO</name>
<dbReference type="STRING" id="1450535.A0A317VHU9"/>
<dbReference type="RefSeq" id="XP_025463645.1">
    <property type="nucleotide sequence ID" value="XM_025608539.1"/>
</dbReference>
<dbReference type="SUPFAM" id="SSF56112">
    <property type="entry name" value="Protein kinase-like (PK-like)"/>
    <property type="match status" value="1"/>
</dbReference>
<dbReference type="PANTHER" id="PTHR21310">
    <property type="entry name" value="AMINOGLYCOSIDE PHOSPHOTRANSFERASE-RELATED-RELATED"/>
    <property type="match status" value="1"/>
</dbReference>
<dbReference type="OrthoDB" id="5412996at2759"/>
<evidence type="ECO:0000313" key="2">
    <source>
        <dbReference type="Proteomes" id="UP000246702"/>
    </source>
</evidence>
<dbReference type="InterPro" id="IPR011009">
    <property type="entry name" value="Kinase-like_dom_sf"/>
</dbReference>
<accession>A0A317VHU9</accession>
<evidence type="ECO:0000313" key="1">
    <source>
        <dbReference type="EMBL" id="PWY73893.1"/>
    </source>
</evidence>
<dbReference type="GeneID" id="37110682"/>